<protein>
    <submittedName>
        <fullName evidence="2">Uncharacterized protein</fullName>
    </submittedName>
</protein>
<name>A0AA41KHK5_9EURY</name>
<evidence type="ECO:0000313" key="3">
    <source>
        <dbReference type="Proteomes" id="UP001166304"/>
    </source>
</evidence>
<dbReference type="Pfam" id="PF25957">
    <property type="entry name" value="DUF7994"/>
    <property type="match status" value="1"/>
</dbReference>
<feature type="transmembrane region" description="Helical" evidence="1">
    <location>
        <begin position="61"/>
        <end position="81"/>
    </location>
</feature>
<dbReference type="RefSeq" id="WP_162413058.1">
    <property type="nucleotide sequence ID" value="NZ_JAHQXE010000002.1"/>
</dbReference>
<keyword evidence="3" id="KW-1185">Reference proteome</keyword>
<dbReference type="Proteomes" id="UP001166304">
    <property type="component" value="Unassembled WGS sequence"/>
</dbReference>
<evidence type="ECO:0000256" key="1">
    <source>
        <dbReference type="SAM" id="Phobius"/>
    </source>
</evidence>
<feature type="transmembrane region" description="Helical" evidence="1">
    <location>
        <begin position="7"/>
        <end position="28"/>
    </location>
</feature>
<accession>A0AA41KHK5</accession>
<organism evidence="2 3">
    <name type="scientific">Haloarcula salina</name>
    <dbReference type="NCBI Taxonomy" id="1429914"/>
    <lineage>
        <taxon>Archaea</taxon>
        <taxon>Methanobacteriati</taxon>
        <taxon>Methanobacteriota</taxon>
        <taxon>Stenosarchaea group</taxon>
        <taxon>Halobacteria</taxon>
        <taxon>Halobacteriales</taxon>
        <taxon>Haloarculaceae</taxon>
        <taxon>Haloarcula</taxon>
    </lineage>
</organism>
<keyword evidence="1" id="KW-0472">Membrane</keyword>
<keyword evidence="1" id="KW-1133">Transmembrane helix</keyword>
<dbReference type="InterPro" id="IPR058307">
    <property type="entry name" value="DUF7994"/>
</dbReference>
<dbReference type="EMBL" id="JAHQXE010000002">
    <property type="protein sequence ID" value="MBV0901871.1"/>
    <property type="molecule type" value="Genomic_DNA"/>
</dbReference>
<feature type="transmembrane region" description="Helical" evidence="1">
    <location>
        <begin position="96"/>
        <end position="114"/>
    </location>
</feature>
<comment type="caution">
    <text evidence="2">The sequence shown here is derived from an EMBL/GenBank/DDBJ whole genome shotgun (WGS) entry which is preliminary data.</text>
</comment>
<proteinExistence type="predicted"/>
<evidence type="ECO:0000313" key="2">
    <source>
        <dbReference type="EMBL" id="MBV0901871.1"/>
    </source>
</evidence>
<feature type="transmembrane region" description="Helical" evidence="1">
    <location>
        <begin position="34"/>
        <end position="54"/>
    </location>
</feature>
<gene>
    <name evidence="2" type="ORF">KTS37_08725</name>
</gene>
<sequence length="135" mass="14206">MKQSTYRYLGLFDLTLLAAFLAFFGVGALVVSPVLVGMLVAGGGLLLAGTLAAVSVGPVTVTWRLFVSVSYAVFALAWPAMYGPAVVAGTATQTEVVMFVAMTVGSLSLLAYGYDVFRDGRHFDVDADVTRTVEV</sequence>
<keyword evidence="1" id="KW-0812">Transmembrane</keyword>
<reference evidence="2" key="1">
    <citation type="submission" date="2021-06" db="EMBL/GenBank/DDBJ databases">
        <title>New haloarchaea isolates fom saline soil.</title>
        <authorList>
            <person name="Duran-Viseras A."/>
            <person name="Sanchez-Porro C.S."/>
            <person name="Ventosa A."/>
        </authorList>
    </citation>
    <scope>NUCLEOTIDE SEQUENCE</scope>
    <source>
        <strain evidence="2">JCM 18369</strain>
    </source>
</reference>
<dbReference type="AlphaFoldDB" id="A0AA41KHK5"/>